<dbReference type="RefSeq" id="WP_042836403.1">
    <property type="nucleotide sequence ID" value="NZ_CP006696.1"/>
</dbReference>
<gene>
    <name evidence="8" type="ORF">D934_03665</name>
</gene>
<evidence type="ECO:0000313" key="9">
    <source>
        <dbReference type="Proteomes" id="UP000027215"/>
    </source>
</evidence>
<dbReference type="GO" id="GO:0009289">
    <property type="term" value="C:pilus"/>
    <property type="evidence" value="ECO:0007669"/>
    <property type="project" value="UniProtKB-SubCell"/>
</dbReference>
<dbReference type="InterPro" id="IPR011047">
    <property type="entry name" value="Quinoprotein_ADH-like_sf"/>
</dbReference>
<dbReference type="Pfam" id="PF05567">
    <property type="entry name" value="T4P_PilY1"/>
    <property type="match status" value="1"/>
</dbReference>
<keyword evidence="3" id="KW-1029">Fimbrium biogenesis</keyword>
<evidence type="ECO:0000256" key="3">
    <source>
        <dbReference type="ARBA" id="ARBA00022558"/>
    </source>
</evidence>
<evidence type="ECO:0000256" key="4">
    <source>
        <dbReference type="ARBA" id="ARBA00022723"/>
    </source>
</evidence>
<keyword evidence="4" id="KW-0479">Metal-binding</keyword>
<dbReference type="Proteomes" id="UP000027215">
    <property type="component" value="Chromosome"/>
</dbReference>
<feature type="domain" description="PilY1 beta-propeller" evidence="7">
    <location>
        <begin position="752"/>
        <end position="1054"/>
    </location>
</feature>
<accession>A0A060H9J6</accession>
<dbReference type="GO" id="GO:0046872">
    <property type="term" value="F:metal ion binding"/>
    <property type="evidence" value="ECO:0007669"/>
    <property type="project" value="UniProtKB-KW"/>
</dbReference>
<evidence type="ECO:0000256" key="2">
    <source>
        <dbReference type="ARBA" id="ARBA00008387"/>
    </source>
</evidence>
<proteinExistence type="inferred from homology"/>
<dbReference type="AlphaFoldDB" id="A0A060H9J6"/>
<protein>
    <recommendedName>
        <fullName evidence="7">PilY1 beta-propeller domain-containing protein</fullName>
    </recommendedName>
</protein>
<dbReference type="EMBL" id="CP006696">
    <property type="protein sequence ID" value="AIC09612.1"/>
    <property type="molecule type" value="Genomic_DNA"/>
</dbReference>
<sequence length="1228" mass="133502">MKEQDLMVGMSRIILNNLFFFRCVVAVFSAHSLVISGAVHAGVQISQSPLHGGGDVPGNMAILASVESPTVISVANLANTYTSGVRYVGYFDSNKCYKYHYSSRELDRYFYPVASPRPQANYGCNTTGGVWAGNFLNWATTQTIDPFRSALTGGYRVRDTANETILEKAVMNFSNPGDFPRRILQGRTLAASVPTQWLSFRMRIDGLGKRMRFTQFSGLWTDPLNTEGQPYDPSKHPLNSNDRGVYEVSVRVKVCDPSAGLEPNCVAYPSGSYKPEGLIQEYSKRIRYSVFSYKNDDYYLVDGGVMRARQKFVGPQTHYPEQGKKTNLHAEWDPQTGVLYDNPDPEDAAATTRRVGRTIGNSGVINYLNKFGQMETGKNTKLYDPVSELYYTAVRYFKGLGNVPEYSALTGSVNEKYQQADAFPVITDWDDPMRYACQSNIVLGIGDTHTNFDKNLPGNTNTTGEPAKPQLVKNDTSVDVVKRMAQIFQMEGMRQQDAMTSAVAPSFNFLVPGAGNNSAYIAALAYDAHTKDMRPDLEGDQLLTTHWVDVVEAGDYKIPISTNQYWLAAKYGGFQVPAGYDPDKTVKPLSEATWWTNGEYVNGDPNAKRADNFYVAADAEKMVASLKQAFSRIVAEIKGVGTGLSSNSARLETGAVTYQAQFFSGTWRGDLIAYHVDKVTGALTPFWNANFPAWEQRVIKFANATTLQDFTKKNLGQTALASASAQQINYLRGDRSQEGNVPGKLRIRSGIMGDIVNSQPLYVGAPNGRLYTTANFTGASAYAAFAAQQANRVPVVYVGANDGMLHAFDANTGKEIFAFVPRAAMPKLLEYTDQNYGHQYYVDGELTAADIYDTKLGWRSVLVGTLGRGGKGLFALDVTDPSNIRLLWDKTSADIGGLGNTLSKPMIAQTSDGTWSVLLGNGPNSTADNAQLIVMDLLTGHAAQVPVSKTSNNGLSGVLPWSSQSNGITDRVYAGDLLGTLWRFTFSDNAWKVAPLFTATYQGKAQPISATPLGAIERSTGRMWIFFGTGIVLSSHDMDNKEVQSWYGLIDQGTTISGRTGLSQVQIVDEGVVNGYAVRTVSDPKNIVTDGWYMDLISPKSGKQGERMIVSNMFRGAALIGTTRIPDNSDICKLSGSGFVMAINPFTGGRLGQWFFDLNTGGGSGGSGGALNGNPVSGVGVSSAPNSPVFTGNIMQIGADDGTVTSLKTPSSGGLNINRVSWREILRP</sequence>
<name>A0A060H9J6_XYLFS</name>
<evidence type="ECO:0000256" key="5">
    <source>
        <dbReference type="ARBA" id="ARBA00022837"/>
    </source>
</evidence>
<reference evidence="8 9" key="1">
    <citation type="submission" date="2013-08" db="EMBL/GenBank/DDBJ databases">
        <authorList>
            <person name="Stouthamer R."/>
            <person name="Nunney L."/>
        </authorList>
    </citation>
    <scope>NUCLEOTIDE SEQUENCE [LARGE SCALE GENOMIC DNA]</scope>
    <source>
        <strain evidence="9">ann-1</strain>
    </source>
</reference>
<evidence type="ECO:0000256" key="1">
    <source>
        <dbReference type="ARBA" id="ARBA00004561"/>
    </source>
</evidence>
<dbReference type="PATRIC" id="fig|155920.8.peg.875"/>
<dbReference type="InterPro" id="IPR008707">
    <property type="entry name" value="B-propeller_PilY1"/>
</dbReference>
<keyword evidence="5" id="KW-0106">Calcium</keyword>
<comment type="subcellular location">
    <subcellularLocation>
        <location evidence="1">Fimbrium</location>
    </subcellularLocation>
</comment>
<evidence type="ECO:0000256" key="6">
    <source>
        <dbReference type="ARBA" id="ARBA00023263"/>
    </source>
</evidence>
<dbReference type="KEGG" id="xfs:D934_03665"/>
<organism evidence="8 9">
    <name type="scientific">Xylella fastidiosa subsp. sandyi Ann-1</name>
    <dbReference type="NCBI Taxonomy" id="155920"/>
    <lineage>
        <taxon>Bacteria</taxon>
        <taxon>Pseudomonadati</taxon>
        <taxon>Pseudomonadota</taxon>
        <taxon>Gammaproteobacteria</taxon>
        <taxon>Lysobacterales</taxon>
        <taxon>Lysobacteraceae</taxon>
        <taxon>Xylella</taxon>
    </lineage>
</organism>
<comment type="similarity">
    <text evidence="2">Belongs to the PilY1 family.</text>
</comment>
<keyword evidence="6" id="KW-0281">Fimbrium</keyword>
<dbReference type="SUPFAM" id="SSF50998">
    <property type="entry name" value="Quinoprotein alcohol dehydrogenase-like"/>
    <property type="match status" value="1"/>
</dbReference>
<dbReference type="HOGENOM" id="CLU_001890_0_1_6"/>
<evidence type="ECO:0000259" key="7">
    <source>
        <dbReference type="Pfam" id="PF05567"/>
    </source>
</evidence>
<evidence type="ECO:0000313" key="8">
    <source>
        <dbReference type="EMBL" id="AIC09612.1"/>
    </source>
</evidence>